<evidence type="ECO:0008006" key="3">
    <source>
        <dbReference type="Google" id="ProtNLM"/>
    </source>
</evidence>
<dbReference type="EMBL" id="QGMY01000017">
    <property type="protein sequence ID" value="PWR70005.1"/>
    <property type="molecule type" value="Genomic_DNA"/>
</dbReference>
<name>A0A2V2MUX8_9EURY</name>
<dbReference type="GeneID" id="97547532"/>
<evidence type="ECO:0000313" key="2">
    <source>
        <dbReference type="Proteomes" id="UP000245657"/>
    </source>
</evidence>
<dbReference type="AlphaFoldDB" id="A0A2V2MUX8"/>
<dbReference type="OrthoDB" id="117266at2157"/>
<dbReference type="RefSeq" id="WP_109970069.1">
    <property type="nucleotide sequence ID" value="NZ_CP176093.1"/>
</dbReference>
<protein>
    <recommendedName>
        <fullName evidence="3">DUF4352 domain-containing protein</fullName>
    </recommendedName>
</protein>
<comment type="caution">
    <text evidence="1">The sequence shown here is derived from an EMBL/GenBank/DDBJ whole genome shotgun (WGS) entry which is preliminary data.</text>
</comment>
<reference evidence="1 2" key="1">
    <citation type="submission" date="2018-05" db="EMBL/GenBank/DDBJ databases">
        <title>Draft genome of Methanospirillum lacunae Ki8-1.</title>
        <authorList>
            <person name="Dueholm M.S."/>
            <person name="Nielsen P.H."/>
            <person name="Bakmann L.F."/>
            <person name="Otzen D.E."/>
        </authorList>
    </citation>
    <scope>NUCLEOTIDE SEQUENCE [LARGE SCALE GENOMIC DNA]</scope>
    <source>
        <strain evidence="1 2">Ki8-1</strain>
    </source>
</reference>
<gene>
    <name evidence="1" type="ORF">DK846_16380</name>
</gene>
<dbReference type="PROSITE" id="PS51257">
    <property type="entry name" value="PROKAR_LIPOPROTEIN"/>
    <property type="match status" value="1"/>
</dbReference>
<accession>A0A2V2MUX8</accession>
<sequence>MRKILLFLTILLIAGAVTISGCTKYADPDLKITSNLSKVSDDPGTGNITYDVKLTVANVGTNNAYKVKVMTILSTPKDLSEYRFVSRTTDAGDIEKGTVRTFTERMTLPATKANHDLIIAETQQPAIETKIMSVSSNVMG</sequence>
<organism evidence="1 2">
    <name type="scientific">Methanospirillum lacunae</name>
    <dbReference type="NCBI Taxonomy" id="668570"/>
    <lineage>
        <taxon>Archaea</taxon>
        <taxon>Methanobacteriati</taxon>
        <taxon>Methanobacteriota</taxon>
        <taxon>Stenosarchaea group</taxon>
        <taxon>Methanomicrobia</taxon>
        <taxon>Methanomicrobiales</taxon>
        <taxon>Methanospirillaceae</taxon>
        <taxon>Methanospirillum</taxon>
    </lineage>
</organism>
<keyword evidence="2" id="KW-1185">Reference proteome</keyword>
<dbReference type="Proteomes" id="UP000245657">
    <property type="component" value="Unassembled WGS sequence"/>
</dbReference>
<evidence type="ECO:0000313" key="1">
    <source>
        <dbReference type="EMBL" id="PWR70005.1"/>
    </source>
</evidence>
<proteinExistence type="predicted"/>